<reference evidence="3 4" key="2">
    <citation type="journal article" date="2015" name="Eukaryot. Cell">
        <title>Asexual propagation of a virulent clone complex in a human and feline outbreak of sporotrichosis.</title>
        <authorList>
            <person name="Teixeira Mde M."/>
            <person name="Rodrigues A.M."/>
            <person name="Tsui C.K."/>
            <person name="de Almeida L.G."/>
            <person name="Van Diepeningen A.D."/>
            <person name="van den Ende B.G."/>
            <person name="Fernandes G.F."/>
            <person name="Kano R."/>
            <person name="Hamelin R.C."/>
            <person name="Lopes-Bezerra L.M."/>
            <person name="Vasconcelos A.T."/>
            <person name="de Hoog S."/>
            <person name="de Camargo Z.P."/>
            <person name="Felipe M.S."/>
        </authorList>
    </citation>
    <scope>NUCLEOTIDE SEQUENCE [LARGE SCALE GENOMIC DNA]</scope>
    <source>
        <strain evidence="3 4">1099-18</strain>
    </source>
</reference>
<dbReference type="InterPro" id="IPR051091">
    <property type="entry name" value="O-Glucosyltr/Glycosyltrsf_90"/>
</dbReference>
<name>A0A0F2MJX3_SPOSC</name>
<organism evidence="3 4">
    <name type="scientific">Sporothrix schenckii 1099-18</name>
    <dbReference type="NCBI Taxonomy" id="1397361"/>
    <lineage>
        <taxon>Eukaryota</taxon>
        <taxon>Fungi</taxon>
        <taxon>Dikarya</taxon>
        <taxon>Ascomycota</taxon>
        <taxon>Pezizomycotina</taxon>
        <taxon>Sordariomycetes</taxon>
        <taxon>Sordariomycetidae</taxon>
        <taxon>Ophiostomatales</taxon>
        <taxon>Ophiostomataceae</taxon>
        <taxon>Sporothrix</taxon>
    </lineage>
</organism>
<dbReference type="Pfam" id="PF05686">
    <property type="entry name" value="Glyco_transf_90"/>
    <property type="match status" value="1"/>
</dbReference>
<dbReference type="PANTHER" id="PTHR12203:SF63">
    <property type="entry name" value="GLYCOSYL TRANSFERASE CAP10 DOMAIN-CONTAINING PROTEIN"/>
    <property type="match status" value="1"/>
</dbReference>
<evidence type="ECO:0000313" key="4">
    <source>
        <dbReference type="Proteomes" id="UP000033710"/>
    </source>
</evidence>
<proteinExistence type="predicted"/>
<comment type="caution">
    <text evidence="3">The sequence shown here is derived from an EMBL/GenBank/DDBJ whole genome shotgun (WGS) entry which is preliminary data.</text>
</comment>
<dbReference type="RefSeq" id="XP_016591811.1">
    <property type="nucleotide sequence ID" value="XM_016732987.1"/>
</dbReference>
<sequence>MTIPDARPRPRWRRIMAAIVAACCVAYLFLFVQLHARAGQAFPSPSSSSSSTTASLSNNLHLTEKECRAAFPGLMDPIDKQVRRGPFPLHPASDLGPLQARVRNGRLRILSAEKHSMLPPELLDARVATLHQIERALLTAPSSPGGANALDTVFSVNVQDQPYGSAWTYSLPAYAAPTAGNAPIGRAFLMPHFSFWAWRPRMVGSFARAAAAIDAIEARLPFARKQAQAVWRGTARFASAHHPALRTDLLKATRGQPWADVQELAWLPEVVDSDKDNATRAVNALAMQDASNGLMIEDFCRYKYVVHTEGITYSGRFQFHQLCGSVVLTAPLAWMQHTTHLVRPLYASDVLGGGGGDANDDRRGATTTPDEEKAWPHAPPDAANIVFVAPDWSNLGAMVQWLEDHPAVAEGIARRQRSLFASGPHGRGYLSPAAEVCYWRALLAGWRQVVQYNDTEVGEGVPWELFSLEPRW</sequence>
<dbReference type="PANTHER" id="PTHR12203">
    <property type="entry name" value="KDEL LYS-ASP-GLU-LEU CONTAINING - RELATED"/>
    <property type="match status" value="1"/>
</dbReference>
<dbReference type="InterPro" id="IPR006598">
    <property type="entry name" value="CAP10"/>
</dbReference>
<dbReference type="Proteomes" id="UP000033710">
    <property type="component" value="Unassembled WGS sequence"/>
</dbReference>
<reference evidence="3 4" key="1">
    <citation type="journal article" date="2014" name="BMC Genomics">
        <title>Comparative genomics of the major fungal agents of human and animal Sporotrichosis: Sporothrix schenckii and Sporothrix brasiliensis.</title>
        <authorList>
            <person name="Teixeira M.M."/>
            <person name="de Almeida L.G."/>
            <person name="Kubitschek-Barreira P."/>
            <person name="Alves F.L."/>
            <person name="Kioshima E.S."/>
            <person name="Abadio A.K."/>
            <person name="Fernandes L."/>
            <person name="Derengowski L.S."/>
            <person name="Ferreira K.S."/>
            <person name="Souza R.C."/>
            <person name="Ruiz J.C."/>
            <person name="de Andrade N.C."/>
            <person name="Paes H.C."/>
            <person name="Nicola A.M."/>
            <person name="Albuquerque P."/>
            <person name="Gerber A.L."/>
            <person name="Martins V.P."/>
            <person name="Peconick L.D."/>
            <person name="Neto A.V."/>
            <person name="Chaucanez C.B."/>
            <person name="Silva P.A."/>
            <person name="Cunha O.L."/>
            <person name="de Oliveira F.F."/>
            <person name="dos Santos T.C."/>
            <person name="Barros A.L."/>
            <person name="Soares M.A."/>
            <person name="de Oliveira L.M."/>
            <person name="Marini M.M."/>
            <person name="Villalobos-Duno H."/>
            <person name="Cunha M.M."/>
            <person name="de Hoog S."/>
            <person name="da Silveira J.F."/>
            <person name="Henrissat B."/>
            <person name="Nino-Vega G.A."/>
            <person name="Cisalpino P.S."/>
            <person name="Mora-Montes H.M."/>
            <person name="Almeida S.R."/>
            <person name="Stajich J.E."/>
            <person name="Lopes-Bezerra L.M."/>
            <person name="Vasconcelos A.T."/>
            <person name="Felipe M.S."/>
        </authorList>
    </citation>
    <scope>NUCLEOTIDE SEQUENCE [LARGE SCALE GENOMIC DNA]</scope>
    <source>
        <strain evidence="3 4">1099-18</strain>
    </source>
</reference>
<dbReference type="EMBL" id="AXCR01000001">
    <property type="protein sequence ID" value="KJR89135.1"/>
    <property type="molecule type" value="Genomic_DNA"/>
</dbReference>
<gene>
    <name evidence="3" type="ORF">SPSK_06281</name>
</gene>
<dbReference type="KEGG" id="ssck:SPSK_06281"/>
<dbReference type="SMART" id="SM00672">
    <property type="entry name" value="CAP10"/>
    <property type="match status" value="1"/>
</dbReference>
<evidence type="ECO:0000256" key="1">
    <source>
        <dbReference type="SAM" id="MobiDB-lite"/>
    </source>
</evidence>
<feature type="region of interest" description="Disordered" evidence="1">
    <location>
        <begin position="353"/>
        <end position="376"/>
    </location>
</feature>
<feature type="domain" description="Glycosyl transferase CAP10" evidence="2">
    <location>
        <begin position="151"/>
        <end position="453"/>
    </location>
</feature>
<dbReference type="GeneID" id="27668264"/>
<dbReference type="AlphaFoldDB" id="A0A0F2MJX3"/>
<feature type="compositionally biased region" description="Basic and acidic residues" evidence="1">
    <location>
        <begin position="359"/>
        <end position="375"/>
    </location>
</feature>
<evidence type="ECO:0000313" key="3">
    <source>
        <dbReference type="EMBL" id="KJR89135.1"/>
    </source>
</evidence>
<evidence type="ECO:0000259" key="2">
    <source>
        <dbReference type="SMART" id="SM00672"/>
    </source>
</evidence>
<dbReference type="VEuPathDB" id="FungiDB:SPSK_06281"/>
<dbReference type="OrthoDB" id="202415at2759"/>
<protein>
    <recommendedName>
        <fullName evidence="2">Glycosyl transferase CAP10 domain-containing protein</fullName>
    </recommendedName>
</protein>
<accession>A0A0F2MJX3</accession>